<name>A0A0F6T2L7_9ACTN</name>
<reference evidence="4" key="1">
    <citation type="submission" date="2015-01" db="EMBL/GenBank/DDBJ databases">
        <authorList>
            <person name="Wang S."/>
            <person name="Zhang S."/>
            <person name="Shao L."/>
            <person name="Yu D."/>
            <person name="Zhan J."/>
        </authorList>
    </citation>
    <scope>NUCLEOTIDE SEQUENCE</scope>
    <source>
        <strain evidence="4">NRRL B-5482</strain>
    </source>
</reference>
<dbReference type="EMBL" id="KP710956">
    <property type="protein sequence ID" value="AKD43499.1"/>
    <property type="molecule type" value="Genomic_DNA"/>
</dbReference>
<feature type="domain" description="AMP-dependent synthetase/ligase" evidence="2">
    <location>
        <begin position="13"/>
        <end position="352"/>
    </location>
</feature>
<protein>
    <submittedName>
        <fullName evidence="4">Acyl-CoA ligase</fullName>
    </submittedName>
</protein>
<gene>
    <name evidence="4" type="primary">dutL</name>
</gene>
<dbReference type="GO" id="GO:0016405">
    <property type="term" value="F:CoA-ligase activity"/>
    <property type="evidence" value="ECO:0007669"/>
    <property type="project" value="TreeGrafter"/>
</dbReference>
<dbReference type="InterPro" id="IPR045851">
    <property type="entry name" value="AMP-bd_C_sf"/>
</dbReference>
<dbReference type="InterPro" id="IPR042099">
    <property type="entry name" value="ANL_N_sf"/>
</dbReference>
<evidence type="ECO:0000259" key="2">
    <source>
        <dbReference type="Pfam" id="PF00501"/>
    </source>
</evidence>
<dbReference type="PANTHER" id="PTHR24096">
    <property type="entry name" value="LONG-CHAIN-FATTY-ACID--COA LIGASE"/>
    <property type="match status" value="1"/>
</dbReference>
<dbReference type="InterPro" id="IPR000873">
    <property type="entry name" value="AMP-dep_synth/lig_dom"/>
</dbReference>
<evidence type="ECO:0000256" key="1">
    <source>
        <dbReference type="SAM" id="MobiDB-lite"/>
    </source>
</evidence>
<dbReference type="Gene3D" id="3.30.300.30">
    <property type="match status" value="1"/>
</dbReference>
<accession>A0A0F6T2L7</accession>
<reference evidence="4" key="2">
    <citation type="submission" date="2015-04" db="EMBL/GenBank/DDBJ databases">
        <title>Identification and manipulation of the dutomycin biosynthetic gene cluster.</title>
        <authorList>
            <person name="Zhang Q."/>
            <person name="Skidmore C."/>
            <person name="Rasmussen M."/>
            <person name="Chang C.-W.T."/>
        </authorList>
    </citation>
    <scope>NUCLEOTIDE SEQUENCE</scope>
    <source>
        <strain evidence="4">NRRL B-5482</strain>
    </source>
</reference>
<dbReference type="Gene3D" id="3.40.50.12780">
    <property type="entry name" value="N-terminal domain of ligase-like"/>
    <property type="match status" value="1"/>
</dbReference>
<feature type="region of interest" description="Disordered" evidence="1">
    <location>
        <begin position="1"/>
        <end position="23"/>
    </location>
</feature>
<organism evidence="4">
    <name type="scientific">Streptomyces minoensis</name>
    <dbReference type="NCBI Taxonomy" id="67329"/>
    <lineage>
        <taxon>Bacteria</taxon>
        <taxon>Bacillati</taxon>
        <taxon>Actinomycetota</taxon>
        <taxon>Actinomycetes</taxon>
        <taxon>Kitasatosporales</taxon>
        <taxon>Streptomycetaceae</taxon>
        <taxon>Streptomyces</taxon>
    </lineage>
</organism>
<dbReference type="SUPFAM" id="SSF56801">
    <property type="entry name" value="Acetyl-CoA synthetase-like"/>
    <property type="match status" value="1"/>
</dbReference>
<evidence type="ECO:0000259" key="3">
    <source>
        <dbReference type="Pfam" id="PF13193"/>
    </source>
</evidence>
<dbReference type="InterPro" id="IPR025110">
    <property type="entry name" value="AMP-bd_C"/>
</dbReference>
<dbReference type="AlphaFoldDB" id="A0A0F6T2L7"/>
<dbReference type="Pfam" id="PF13193">
    <property type="entry name" value="AMP-binding_C"/>
    <property type="match status" value="1"/>
</dbReference>
<feature type="compositionally biased region" description="Basic and acidic residues" evidence="1">
    <location>
        <begin position="1"/>
        <end position="17"/>
    </location>
</feature>
<sequence>MREPVERLDDLPRRAAEADPDGVAVRTDRGDALTFGELERRVSGCAARIRSLAGGPGVVVAITSVLHPDFAVAYFGTLRAGNVVVPVNPFLRAKGLEALVAASGARLVLTTQEIAGQLGGGVPSLDIGDRALWDTEPLVDVPAVGPDDIASVHFTSGTTGDPKGVRQTHRNLAVNAAQTVHAHGLDSTSVTVNHLPTYHPMHLNSALFAGAEQVLATDPDLAASLRTANEARATRYYSLPMRLSRLAVRPDLAKLRLETVQAIFSGGSALPVPAARTLGDHFGIPVLQGYGLAETAPMTHCGSRTHPKDGSCGPPVPLTECRIVDLTTGKALGPGERGEIQVRGPQLMKGYLGEPDGAAVDAEGWFATGDVGQVDEDGYLFVVDRLKDVFKCDNWLVSPQEIEQVLLAHPAIADGVVVDHPDEFSGAVAVALVVTRRPEEREALDAIAADVNSGLPYYQHIRHIRAVPEIARSGGGKVRRQDLRRLFEDLLVTSD</sequence>
<dbReference type="InterPro" id="IPR020845">
    <property type="entry name" value="AMP-binding_CS"/>
</dbReference>
<dbReference type="Pfam" id="PF00501">
    <property type="entry name" value="AMP-binding"/>
    <property type="match status" value="1"/>
</dbReference>
<feature type="domain" description="AMP-binding enzyme C-terminal" evidence="3">
    <location>
        <begin position="401"/>
        <end position="477"/>
    </location>
</feature>
<evidence type="ECO:0000313" key="4">
    <source>
        <dbReference type="EMBL" id="AKD43499.1"/>
    </source>
</evidence>
<proteinExistence type="predicted"/>
<dbReference type="PROSITE" id="PS00455">
    <property type="entry name" value="AMP_BINDING"/>
    <property type="match status" value="1"/>
</dbReference>
<keyword evidence="4" id="KW-0436">Ligase</keyword>